<sequence>MPADLTLSDDSDNTDWDEDGTDPDRRRSVKRIPNEINIPRCDELMVVNTQNVLLGAADYVVLDPAGGNTGTTLIGQPVLGAPVGQVVNQEHVFELGYIGQFVGSPPMTNGNCTWVQDNPLDYMRADGSTMGLALTPNMVWVDKPLNQAKSNVVNQNSATATNPPQLKDMNMIPQFASFAAAAQQIYKVEFFLRNLAAVGQYFGGTSQILKATAQRVQDLLSEITPTVVLVDDASLPLVFNVWLQNLLNTPMDARDSRGQNAFNFYRGVMNQLSAQTGQAVPQCSPLYTSGIVPSTFNPNILMPPAPQAPRCNVPGSQGLIFYDDGILFFGASPGISDVQIMGSGNADIYAIGTGCRTATDQVYRSKQLNFGLLGDVPFSGLRMVTRCKQFPYTAPQ</sequence>
<dbReference type="AlphaFoldDB" id="A0AAD7IC89"/>
<name>A0AAD7IC89_9AGAR</name>
<keyword evidence="3" id="KW-1185">Reference proteome</keyword>
<accession>A0AAD7IC89</accession>
<gene>
    <name evidence="2" type="ORF">B0H16DRAFT_1729677</name>
</gene>
<protein>
    <submittedName>
        <fullName evidence="2">Uncharacterized protein</fullName>
    </submittedName>
</protein>
<organism evidence="2 3">
    <name type="scientific">Mycena metata</name>
    <dbReference type="NCBI Taxonomy" id="1033252"/>
    <lineage>
        <taxon>Eukaryota</taxon>
        <taxon>Fungi</taxon>
        <taxon>Dikarya</taxon>
        <taxon>Basidiomycota</taxon>
        <taxon>Agaricomycotina</taxon>
        <taxon>Agaricomycetes</taxon>
        <taxon>Agaricomycetidae</taxon>
        <taxon>Agaricales</taxon>
        <taxon>Marasmiineae</taxon>
        <taxon>Mycenaceae</taxon>
        <taxon>Mycena</taxon>
    </lineage>
</organism>
<dbReference type="EMBL" id="JARKIB010000109">
    <property type="protein sequence ID" value="KAJ7739001.1"/>
    <property type="molecule type" value="Genomic_DNA"/>
</dbReference>
<evidence type="ECO:0000313" key="3">
    <source>
        <dbReference type="Proteomes" id="UP001215598"/>
    </source>
</evidence>
<reference evidence="2" key="1">
    <citation type="submission" date="2023-03" db="EMBL/GenBank/DDBJ databases">
        <title>Massive genome expansion in bonnet fungi (Mycena s.s.) driven by repeated elements and novel gene families across ecological guilds.</title>
        <authorList>
            <consortium name="Lawrence Berkeley National Laboratory"/>
            <person name="Harder C.B."/>
            <person name="Miyauchi S."/>
            <person name="Viragh M."/>
            <person name="Kuo A."/>
            <person name="Thoen E."/>
            <person name="Andreopoulos B."/>
            <person name="Lu D."/>
            <person name="Skrede I."/>
            <person name="Drula E."/>
            <person name="Henrissat B."/>
            <person name="Morin E."/>
            <person name="Kohler A."/>
            <person name="Barry K."/>
            <person name="LaButti K."/>
            <person name="Morin E."/>
            <person name="Salamov A."/>
            <person name="Lipzen A."/>
            <person name="Mereny Z."/>
            <person name="Hegedus B."/>
            <person name="Baldrian P."/>
            <person name="Stursova M."/>
            <person name="Weitz H."/>
            <person name="Taylor A."/>
            <person name="Grigoriev I.V."/>
            <person name="Nagy L.G."/>
            <person name="Martin F."/>
            <person name="Kauserud H."/>
        </authorList>
    </citation>
    <scope>NUCLEOTIDE SEQUENCE</scope>
    <source>
        <strain evidence="2">CBHHK182m</strain>
    </source>
</reference>
<evidence type="ECO:0000313" key="2">
    <source>
        <dbReference type="EMBL" id="KAJ7739001.1"/>
    </source>
</evidence>
<feature type="compositionally biased region" description="Acidic residues" evidence="1">
    <location>
        <begin position="7"/>
        <end position="21"/>
    </location>
</feature>
<comment type="caution">
    <text evidence="2">The sequence shown here is derived from an EMBL/GenBank/DDBJ whole genome shotgun (WGS) entry which is preliminary data.</text>
</comment>
<proteinExistence type="predicted"/>
<evidence type="ECO:0000256" key="1">
    <source>
        <dbReference type="SAM" id="MobiDB-lite"/>
    </source>
</evidence>
<feature type="region of interest" description="Disordered" evidence="1">
    <location>
        <begin position="1"/>
        <end position="30"/>
    </location>
</feature>
<dbReference type="Proteomes" id="UP001215598">
    <property type="component" value="Unassembled WGS sequence"/>
</dbReference>